<dbReference type="GO" id="GO:0016740">
    <property type="term" value="F:transferase activity"/>
    <property type="evidence" value="ECO:0007669"/>
    <property type="project" value="UniProtKB-ARBA"/>
</dbReference>
<dbReference type="PANTHER" id="PTHR43679">
    <property type="entry name" value="OCTANOYLTRANSFERASE LIPM-RELATED"/>
    <property type="match status" value="1"/>
</dbReference>
<organism evidence="2 3">
    <name type="scientific">Paenibacillus whitsoniae</name>
    <dbReference type="NCBI Taxonomy" id="2496558"/>
    <lineage>
        <taxon>Bacteria</taxon>
        <taxon>Bacillati</taxon>
        <taxon>Bacillota</taxon>
        <taxon>Bacilli</taxon>
        <taxon>Bacillales</taxon>
        <taxon>Paenibacillaceae</taxon>
        <taxon>Paenibacillus</taxon>
    </lineage>
</organism>
<dbReference type="EMBL" id="RXHU01000054">
    <property type="protein sequence ID" value="RTE08308.1"/>
    <property type="molecule type" value="Genomic_DNA"/>
</dbReference>
<accession>A0A3S0CA73</accession>
<dbReference type="RefSeq" id="WP_126142609.1">
    <property type="nucleotide sequence ID" value="NZ_RXHU01000054.1"/>
</dbReference>
<evidence type="ECO:0000313" key="2">
    <source>
        <dbReference type="EMBL" id="RTE08308.1"/>
    </source>
</evidence>
<dbReference type="SUPFAM" id="SSF55681">
    <property type="entry name" value="Class II aaRS and biotin synthetases"/>
    <property type="match status" value="1"/>
</dbReference>
<dbReference type="GO" id="GO:0009249">
    <property type="term" value="P:protein lipoylation"/>
    <property type="evidence" value="ECO:0007669"/>
    <property type="project" value="UniProtKB-ARBA"/>
</dbReference>
<sequence>MKTTSFPSSLLILDRSEDVTPYPALYPFAVEELICRSMHEGARPILHIWRHPRAFIMGLRDSRLPAAAAAKGWLQSQGYATAVRNSGGAAVPLDSGVVNITLMYPKDAGDMDHRKDFHRMVAMIREVLDSLTKYVEQGEVAGSFCPGEFDLAIGGRKFCGIAQRRQQRAIAVQAFIITEGLGVEKAALARGFYERAVPEGMSADYPHVSPESMSSLAECLHIPLTSQHFVQQLLDVAAETGIAVAGPTDIADYPSEADILEMVRLMEERYGILRDTQ</sequence>
<dbReference type="PROSITE" id="PS51733">
    <property type="entry name" value="BPL_LPL_CATALYTIC"/>
    <property type="match status" value="1"/>
</dbReference>
<dbReference type="InterPro" id="IPR045864">
    <property type="entry name" value="aa-tRNA-synth_II/BPL/LPL"/>
</dbReference>
<dbReference type="GO" id="GO:0140096">
    <property type="term" value="F:catalytic activity, acting on a protein"/>
    <property type="evidence" value="ECO:0007669"/>
    <property type="project" value="UniProtKB-ARBA"/>
</dbReference>
<name>A0A3S0CA73_9BACL</name>
<feature type="domain" description="BPL/LPL catalytic" evidence="1">
    <location>
        <begin position="40"/>
        <end position="224"/>
    </location>
</feature>
<protein>
    <submittedName>
        <fullName evidence="2">Lipoate--protein ligase family protein</fullName>
    </submittedName>
</protein>
<evidence type="ECO:0000313" key="3">
    <source>
        <dbReference type="Proteomes" id="UP000276128"/>
    </source>
</evidence>
<keyword evidence="2" id="KW-0436">Ligase</keyword>
<reference evidence="2 3" key="1">
    <citation type="submission" date="2018-12" db="EMBL/GenBank/DDBJ databases">
        <title>Bacillus ochoae sp. nov., Paenibacillus whitsoniae sp. nov., Paenibacillus spiritus sp. nov. Isolated from the Mars Exploration Rover during spacecraft assembly.</title>
        <authorList>
            <person name="Seuylemezian A."/>
            <person name="Vaishampayan P."/>
        </authorList>
    </citation>
    <scope>NUCLEOTIDE SEQUENCE [LARGE SCALE GENOMIC DNA]</scope>
    <source>
        <strain evidence="2 3">MER 54</strain>
    </source>
</reference>
<dbReference type="Gene3D" id="3.30.930.10">
    <property type="entry name" value="Bira Bifunctional Protein, Domain 2"/>
    <property type="match status" value="1"/>
</dbReference>
<dbReference type="OrthoDB" id="2080934at2"/>
<dbReference type="PANTHER" id="PTHR43679:SF2">
    <property type="entry name" value="OCTANOYL-[GCVH]:PROTEIN N-OCTANOYLTRANSFERASE"/>
    <property type="match status" value="1"/>
</dbReference>
<evidence type="ECO:0000259" key="1">
    <source>
        <dbReference type="PROSITE" id="PS51733"/>
    </source>
</evidence>
<dbReference type="Pfam" id="PF21948">
    <property type="entry name" value="LplA-B_cat"/>
    <property type="match status" value="1"/>
</dbReference>
<gene>
    <name evidence="2" type="ORF">EJQ19_17950</name>
</gene>
<dbReference type="GO" id="GO:0016874">
    <property type="term" value="F:ligase activity"/>
    <property type="evidence" value="ECO:0007669"/>
    <property type="project" value="UniProtKB-KW"/>
</dbReference>
<comment type="caution">
    <text evidence="2">The sequence shown here is derived from an EMBL/GenBank/DDBJ whole genome shotgun (WGS) entry which is preliminary data.</text>
</comment>
<dbReference type="InterPro" id="IPR004143">
    <property type="entry name" value="BPL_LPL_catalytic"/>
</dbReference>
<dbReference type="InterPro" id="IPR050664">
    <property type="entry name" value="Octanoyltrans_LipM/LipL"/>
</dbReference>
<proteinExistence type="predicted"/>
<dbReference type="Proteomes" id="UP000276128">
    <property type="component" value="Unassembled WGS sequence"/>
</dbReference>
<keyword evidence="3" id="KW-1185">Reference proteome</keyword>
<dbReference type="AlphaFoldDB" id="A0A3S0CA73"/>